<reference evidence="4" key="1">
    <citation type="journal article" date="2019" name="Int. J. Syst. Evol. Microbiol.">
        <title>The Global Catalogue of Microorganisms (GCM) 10K type strain sequencing project: providing services to taxonomists for standard genome sequencing and annotation.</title>
        <authorList>
            <consortium name="The Broad Institute Genomics Platform"/>
            <consortium name="The Broad Institute Genome Sequencing Center for Infectious Disease"/>
            <person name="Wu L."/>
            <person name="Ma J."/>
        </authorList>
    </citation>
    <scope>NUCLEOTIDE SEQUENCE [LARGE SCALE GENOMIC DNA]</scope>
    <source>
        <strain evidence="4">CCM 7044</strain>
    </source>
</reference>
<dbReference type="PANTHER" id="PTHR21064:SF6">
    <property type="entry name" value="AMINOGLYCOSIDE PHOSPHOTRANSFERASE DOMAIN-CONTAINING PROTEIN"/>
    <property type="match status" value="1"/>
</dbReference>
<feature type="domain" description="Aminoglycoside phosphotransferase" evidence="2">
    <location>
        <begin position="32"/>
        <end position="276"/>
    </location>
</feature>
<accession>A0ABW5VZ94</accession>
<dbReference type="EMBL" id="JBHUOG010000002">
    <property type="protein sequence ID" value="MFD2796534.1"/>
    <property type="molecule type" value="Genomic_DNA"/>
</dbReference>
<dbReference type="Pfam" id="PF01636">
    <property type="entry name" value="APH"/>
    <property type="match status" value="1"/>
</dbReference>
<dbReference type="InterPro" id="IPR002575">
    <property type="entry name" value="Aminoglycoside_PTrfase"/>
</dbReference>
<evidence type="ECO:0000313" key="4">
    <source>
        <dbReference type="Proteomes" id="UP001597479"/>
    </source>
</evidence>
<sequence>MAEALGGDGAAGRARDVVSAVAREHGLTGSWTRVPAGEQSIAFALDSGTARHFVKVEDRTSAERVDAAAALTDVAARNGVRVARPRAARHGGHAIPVEGLVVSVAEWLPGRTLSAPVSPSQAAQLGTALGRLHQAFAALAPPPVAVTAVEEDWLRWDDGAVVTGWERAEALVRERGDDPDRFDRVALAALAERRGWLPTLDRLLTTCPPLTRQWVHGDFAAPNLLFDGDRLVAVVDFANAAPHLIAYELGRIAFGPEVALSPNGQALSATVLDAYATANPAATEADVVQAEACAFVQLARSTYPVSARYAGTGRFRADLDDFWVRRQETARLLHTHLGPATPARRRT</sequence>
<comment type="caution">
    <text evidence="3">The sequence shown here is derived from an EMBL/GenBank/DDBJ whole genome shotgun (WGS) entry which is preliminary data.</text>
</comment>
<proteinExistence type="inferred from homology"/>
<dbReference type="InterPro" id="IPR050249">
    <property type="entry name" value="Pseudomonas-type_ThrB"/>
</dbReference>
<evidence type="ECO:0000256" key="1">
    <source>
        <dbReference type="ARBA" id="ARBA00038240"/>
    </source>
</evidence>
<comment type="similarity">
    <text evidence="1">Belongs to the pseudomonas-type ThrB family.</text>
</comment>
<organism evidence="3 4">
    <name type="scientific">Promicromonospora vindobonensis</name>
    <dbReference type="NCBI Taxonomy" id="195748"/>
    <lineage>
        <taxon>Bacteria</taxon>
        <taxon>Bacillati</taxon>
        <taxon>Actinomycetota</taxon>
        <taxon>Actinomycetes</taxon>
        <taxon>Micrococcales</taxon>
        <taxon>Promicromonosporaceae</taxon>
        <taxon>Promicromonospora</taxon>
    </lineage>
</organism>
<dbReference type="InterPro" id="IPR011009">
    <property type="entry name" value="Kinase-like_dom_sf"/>
</dbReference>
<keyword evidence="4" id="KW-1185">Reference proteome</keyword>
<protein>
    <submittedName>
        <fullName evidence="3">Phosphotransferase enzyme family protein</fullName>
    </submittedName>
</protein>
<dbReference type="PANTHER" id="PTHR21064">
    <property type="entry name" value="AMINOGLYCOSIDE PHOSPHOTRANSFERASE DOMAIN-CONTAINING PROTEIN-RELATED"/>
    <property type="match status" value="1"/>
</dbReference>
<gene>
    <name evidence="3" type="ORF">ACFS27_23435</name>
</gene>
<dbReference type="Proteomes" id="UP001597479">
    <property type="component" value="Unassembled WGS sequence"/>
</dbReference>
<evidence type="ECO:0000313" key="3">
    <source>
        <dbReference type="EMBL" id="MFD2796534.1"/>
    </source>
</evidence>
<evidence type="ECO:0000259" key="2">
    <source>
        <dbReference type="Pfam" id="PF01636"/>
    </source>
</evidence>
<dbReference type="Gene3D" id="3.90.1200.10">
    <property type="match status" value="1"/>
</dbReference>
<name>A0ABW5VZ94_9MICO</name>
<dbReference type="SUPFAM" id="SSF56112">
    <property type="entry name" value="Protein kinase-like (PK-like)"/>
    <property type="match status" value="1"/>
</dbReference>
<dbReference type="RefSeq" id="WP_377188289.1">
    <property type="nucleotide sequence ID" value="NZ_JBHUOG010000002.1"/>
</dbReference>